<keyword evidence="1" id="KW-0472">Membrane</keyword>
<gene>
    <name evidence="2" type="ORF">T4E_6514</name>
</gene>
<feature type="transmembrane region" description="Helical" evidence="1">
    <location>
        <begin position="36"/>
        <end position="56"/>
    </location>
</feature>
<dbReference type="Proteomes" id="UP000054815">
    <property type="component" value="Unassembled WGS sequence"/>
</dbReference>
<protein>
    <submittedName>
        <fullName evidence="2">Uncharacterized protein</fullName>
    </submittedName>
</protein>
<proteinExistence type="predicted"/>
<dbReference type="AlphaFoldDB" id="A0A0V0XZ96"/>
<reference evidence="2 3" key="1">
    <citation type="submission" date="2015-01" db="EMBL/GenBank/DDBJ databases">
        <title>Evolution of Trichinella species and genotypes.</title>
        <authorList>
            <person name="Korhonen P.K."/>
            <person name="Edoardo P."/>
            <person name="Giuseppe L.R."/>
            <person name="Gasser R.B."/>
        </authorList>
    </citation>
    <scope>NUCLEOTIDE SEQUENCE [LARGE SCALE GENOMIC DNA]</scope>
    <source>
        <strain evidence="2">ISS141</strain>
    </source>
</reference>
<sequence>MKKKSKILFQQYSNLQWRLNKQAVATCTSSTGAVSWWWLVLARFGSMYIFLLNRIIKSLFVFNFQSTLLRVKDGETLMRWVDGWALSMRVVAFSLPHAFSVL</sequence>
<dbReference type="EMBL" id="JYDU01000092">
    <property type="protein sequence ID" value="KRX93271.1"/>
    <property type="molecule type" value="Genomic_DNA"/>
</dbReference>
<evidence type="ECO:0000256" key="1">
    <source>
        <dbReference type="SAM" id="Phobius"/>
    </source>
</evidence>
<accession>A0A0V0XZ96</accession>
<name>A0A0V0XZ96_TRIPS</name>
<evidence type="ECO:0000313" key="3">
    <source>
        <dbReference type="Proteomes" id="UP000054815"/>
    </source>
</evidence>
<comment type="caution">
    <text evidence="2">The sequence shown here is derived from an EMBL/GenBank/DDBJ whole genome shotgun (WGS) entry which is preliminary data.</text>
</comment>
<keyword evidence="1" id="KW-1133">Transmembrane helix</keyword>
<evidence type="ECO:0000313" key="2">
    <source>
        <dbReference type="EMBL" id="KRX93271.1"/>
    </source>
</evidence>
<organism evidence="2 3">
    <name type="scientific">Trichinella pseudospiralis</name>
    <name type="common">Parasitic roundworm</name>
    <dbReference type="NCBI Taxonomy" id="6337"/>
    <lineage>
        <taxon>Eukaryota</taxon>
        <taxon>Metazoa</taxon>
        <taxon>Ecdysozoa</taxon>
        <taxon>Nematoda</taxon>
        <taxon>Enoplea</taxon>
        <taxon>Dorylaimia</taxon>
        <taxon>Trichinellida</taxon>
        <taxon>Trichinellidae</taxon>
        <taxon>Trichinella</taxon>
    </lineage>
</organism>
<keyword evidence="1" id="KW-0812">Transmembrane</keyword>